<name>A0A212JFA5_9PROT</name>
<feature type="transmembrane region" description="Helical" evidence="1">
    <location>
        <begin position="77"/>
        <end position="98"/>
    </location>
</feature>
<feature type="transmembrane region" description="Helical" evidence="1">
    <location>
        <begin position="171"/>
        <end position="200"/>
    </location>
</feature>
<feature type="transmembrane region" description="Helical" evidence="1">
    <location>
        <begin position="272"/>
        <end position="292"/>
    </location>
</feature>
<feature type="transmembrane region" description="Helical" evidence="1">
    <location>
        <begin position="248"/>
        <end position="266"/>
    </location>
</feature>
<keyword evidence="1" id="KW-1133">Transmembrane helix</keyword>
<accession>A0A212JFA5</accession>
<feature type="transmembrane region" description="Helical" evidence="1">
    <location>
        <begin position="32"/>
        <end position="49"/>
    </location>
</feature>
<dbReference type="EMBL" id="FLUO01000001">
    <property type="protein sequence ID" value="SBV98101.1"/>
    <property type="molecule type" value="Genomic_DNA"/>
</dbReference>
<evidence type="ECO:0000313" key="2">
    <source>
        <dbReference type="EMBL" id="SBV98101.1"/>
    </source>
</evidence>
<feature type="transmembrane region" description="Helical" evidence="1">
    <location>
        <begin position="449"/>
        <end position="472"/>
    </location>
</feature>
<feature type="transmembrane region" description="Helical" evidence="1">
    <location>
        <begin position="206"/>
        <end position="228"/>
    </location>
</feature>
<organism evidence="2">
    <name type="scientific">uncultured Alphaproteobacteria bacterium</name>
    <dbReference type="NCBI Taxonomy" id="91750"/>
    <lineage>
        <taxon>Bacteria</taxon>
        <taxon>Pseudomonadati</taxon>
        <taxon>Pseudomonadota</taxon>
        <taxon>Alphaproteobacteria</taxon>
        <taxon>environmental samples</taxon>
    </lineage>
</organism>
<reference evidence="2" key="1">
    <citation type="submission" date="2016-04" db="EMBL/GenBank/DDBJ databases">
        <authorList>
            <person name="Evans L.H."/>
            <person name="Alamgir A."/>
            <person name="Owens N."/>
            <person name="Weber N.D."/>
            <person name="Virtaneva K."/>
            <person name="Barbian K."/>
            <person name="Babar A."/>
            <person name="Rosenke K."/>
        </authorList>
    </citation>
    <scope>NUCLEOTIDE SEQUENCE</scope>
    <source>
        <strain evidence="2">86</strain>
    </source>
</reference>
<feature type="transmembrane region" description="Helical" evidence="1">
    <location>
        <begin position="415"/>
        <end position="437"/>
    </location>
</feature>
<feature type="transmembrane region" description="Helical" evidence="1">
    <location>
        <begin position="55"/>
        <end position="70"/>
    </location>
</feature>
<keyword evidence="1" id="KW-0812">Transmembrane</keyword>
<evidence type="ECO:0000256" key="1">
    <source>
        <dbReference type="SAM" id="Phobius"/>
    </source>
</evidence>
<feature type="transmembrane region" description="Helical" evidence="1">
    <location>
        <begin position="333"/>
        <end position="357"/>
    </location>
</feature>
<proteinExistence type="predicted"/>
<feature type="transmembrane region" description="Helical" evidence="1">
    <location>
        <begin position="6"/>
        <end position="25"/>
    </location>
</feature>
<sequence>MNRLALARGVMLVGLAVLVILGALFDAPPLKIAAGVVGAAYVLLVFGAVRWSRRAFVILAGLMSAAALLWRDDGRTLIEGALISAGFILAFFVALSTLRTAAGGSASIRRCGLFLATRTPAKRYLALAAGGHLFSLVLNYGSISLLGTIVEQAEIGPDGRILNAVRLRRMLLAIQHGFATTLCWSPLSFSMVVGATLVAGGSWGGAVGYGFVTGVLLLAFGWGLDVAFKPPRPHNAPPPPDPVGSLAALRPLGLLLLAIVLGTAAFCLSTGLPVIVAVTAVVPVVSVAWIAVQTANPVPPAARPSTAAVAAEVVRRCGDFLVREMDGYRGEMVLLYMAGFIGKLGAGLAEPLVAAHLFDLSAMPAWSVLAALACGIPLLGQAGMHPILAASLLVPLLPTPAALGLPPGVVVTAMAFGWSLAAVSSPFTATVLLVGVLGRVPATTVGLRWNGAFLAAASVLGVLWLLLLAALAG</sequence>
<protein>
    <submittedName>
        <fullName evidence="2">Putative membrane protein</fullName>
    </submittedName>
</protein>
<dbReference type="AlphaFoldDB" id="A0A212JFA5"/>
<keyword evidence="1" id="KW-0472">Membrane</keyword>
<feature type="transmembrane region" description="Helical" evidence="1">
    <location>
        <begin position="124"/>
        <end position="150"/>
    </location>
</feature>
<feature type="transmembrane region" description="Helical" evidence="1">
    <location>
        <begin position="363"/>
        <end position="380"/>
    </location>
</feature>
<gene>
    <name evidence="2" type="ORF">KL86APRO_10969</name>
</gene>